<feature type="domain" description="EAL" evidence="3">
    <location>
        <begin position="446"/>
        <end position="695"/>
    </location>
</feature>
<dbReference type="InterPro" id="IPR013767">
    <property type="entry name" value="PAS_fold"/>
</dbReference>
<dbReference type="PROSITE" id="PS50887">
    <property type="entry name" value="GGDEF"/>
    <property type="match status" value="1"/>
</dbReference>
<dbReference type="Gene3D" id="3.30.70.270">
    <property type="match status" value="1"/>
</dbReference>
<dbReference type="SUPFAM" id="SSF55785">
    <property type="entry name" value="PYP-like sensor domain (PAS domain)"/>
    <property type="match status" value="1"/>
</dbReference>
<dbReference type="InterPro" id="IPR011006">
    <property type="entry name" value="CheY-like_superfamily"/>
</dbReference>
<dbReference type="SUPFAM" id="SSF52172">
    <property type="entry name" value="CheY-like"/>
    <property type="match status" value="1"/>
</dbReference>
<dbReference type="InterPro" id="IPR052155">
    <property type="entry name" value="Biofilm_reg_signaling"/>
</dbReference>
<feature type="domain" description="GGDEF" evidence="4">
    <location>
        <begin position="301"/>
        <end position="437"/>
    </location>
</feature>
<dbReference type="Gene3D" id="3.30.450.20">
    <property type="entry name" value="PAS domain"/>
    <property type="match status" value="1"/>
</dbReference>
<dbReference type="Gene3D" id="3.20.20.450">
    <property type="entry name" value="EAL domain"/>
    <property type="match status" value="1"/>
</dbReference>
<evidence type="ECO:0000256" key="1">
    <source>
        <dbReference type="PROSITE-ProRule" id="PRU00169"/>
    </source>
</evidence>
<dbReference type="InterPro" id="IPR029787">
    <property type="entry name" value="Nucleotide_cyclase"/>
</dbReference>
<dbReference type="Pfam" id="PF00990">
    <property type="entry name" value="GGDEF"/>
    <property type="match status" value="1"/>
</dbReference>
<dbReference type="InterPro" id="IPR035919">
    <property type="entry name" value="EAL_sf"/>
</dbReference>
<organism evidence="5 6">
    <name type="scientific">Microbulbifer yueqingensis</name>
    <dbReference type="NCBI Taxonomy" id="658219"/>
    <lineage>
        <taxon>Bacteria</taxon>
        <taxon>Pseudomonadati</taxon>
        <taxon>Pseudomonadota</taxon>
        <taxon>Gammaproteobacteria</taxon>
        <taxon>Cellvibrionales</taxon>
        <taxon>Microbulbiferaceae</taxon>
        <taxon>Microbulbifer</taxon>
    </lineage>
</organism>
<gene>
    <name evidence="5" type="ORF">SAMN05216212_2589</name>
</gene>
<dbReference type="CDD" id="cd01948">
    <property type="entry name" value="EAL"/>
    <property type="match status" value="1"/>
</dbReference>
<dbReference type="SUPFAM" id="SSF55073">
    <property type="entry name" value="Nucleotide cyclase"/>
    <property type="match status" value="1"/>
</dbReference>
<dbReference type="Gene3D" id="3.40.50.2300">
    <property type="match status" value="1"/>
</dbReference>
<comment type="caution">
    <text evidence="1">Lacks conserved residue(s) required for the propagation of feature annotation.</text>
</comment>
<dbReference type="PROSITE" id="PS50883">
    <property type="entry name" value="EAL"/>
    <property type="match status" value="1"/>
</dbReference>
<evidence type="ECO:0000313" key="5">
    <source>
        <dbReference type="EMBL" id="SDK53831.1"/>
    </source>
</evidence>
<proteinExistence type="predicted"/>
<sequence>MSSNDTIRLLLIHDTPSEAQRLVSMLHNAGRPNRAQHVASEAALTKLLQDSSWDLLIAADSSKQVPPAVALRTISKLQKDVPVLLLTEREGSQAVVEGLKLGARDVVTVDEDQHLLLVIQREINALRNRRQARMHDRRYHSSLARAQELLDSSKDAIAYISDGLIVYANQSFAERFGHKDKDDIEYQPLIDMVTEGEQEDARAFLKQCAIDNNDVEAQEWKFTACSASGRPVPVRAEVLSTVYDEEPCLQVRIAAKAGNTEELEAQLSDIKSRDPLTGLYNRQHFLRVLEAAIKSAASTQRTGGLMYIEVDRFEETVQKTVGVAGADALQKKMAELLQSSVRRGDVVARYGEESFCLMMVETTPDSAEHRAKELMQKIADTIFDAAGKTLQVTVSIGVSLLSEASGRAQKVLDQALQAHDQALKASGEGSGFALYEPDTDQGGDADTYHRARVVQALEAGNLKLLYQPVLSLQGTGEQMYEVLVRMMDGKEELSPLAFLEGLGDDSLAVKMDRWVILTAIKAAAEKRAKGKDVSLLLHISAASLKDSGLPAWLKVAFKAAKVAPKSVSFQVSQGDINSNLHAARDFTKLVRELGCRVAVSRFGAGLNPFKTLEHVTVDMAKVDPSFVKEVQDEGENSETLVNMVQQLAEANTRVIVPHVEQASMLPTLWQSGTDYIQGYYVQAPAEHMDFDFSLD</sequence>
<dbReference type="PROSITE" id="PS50110">
    <property type="entry name" value="RESPONSE_REGULATORY"/>
    <property type="match status" value="1"/>
</dbReference>
<dbReference type="InterPro" id="IPR035965">
    <property type="entry name" value="PAS-like_dom_sf"/>
</dbReference>
<dbReference type="InterPro" id="IPR001789">
    <property type="entry name" value="Sig_transdc_resp-reg_receiver"/>
</dbReference>
<dbReference type="RefSeq" id="WP_091514821.1">
    <property type="nucleotide sequence ID" value="NZ_FNFH01000005.1"/>
</dbReference>
<reference evidence="6" key="1">
    <citation type="submission" date="2016-10" db="EMBL/GenBank/DDBJ databases">
        <authorList>
            <person name="Varghese N."/>
            <person name="Submissions S."/>
        </authorList>
    </citation>
    <scope>NUCLEOTIDE SEQUENCE [LARGE SCALE GENOMIC DNA]</scope>
    <source>
        <strain evidence="6">CGMCC 1.10658</strain>
    </source>
</reference>
<dbReference type="InterPro" id="IPR043128">
    <property type="entry name" value="Rev_trsase/Diguanyl_cyclase"/>
</dbReference>
<evidence type="ECO:0000259" key="3">
    <source>
        <dbReference type="PROSITE" id="PS50883"/>
    </source>
</evidence>
<dbReference type="Pfam" id="PF00989">
    <property type="entry name" value="PAS"/>
    <property type="match status" value="1"/>
</dbReference>
<dbReference type="SMART" id="SM00052">
    <property type="entry name" value="EAL"/>
    <property type="match status" value="1"/>
</dbReference>
<dbReference type="NCBIfam" id="TIGR00254">
    <property type="entry name" value="GGDEF"/>
    <property type="match status" value="1"/>
</dbReference>
<feature type="domain" description="Response regulatory" evidence="2">
    <location>
        <begin position="8"/>
        <end position="124"/>
    </location>
</feature>
<name>A0A1G9CQ60_9GAMM</name>
<dbReference type="CDD" id="cd01949">
    <property type="entry name" value="GGDEF"/>
    <property type="match status" value="1"/>
</dbReference>
<dbReference type="AlphaFoldDB" id="A0A1G9CQ60"/>
<dbReference type="SUPFAM" id="SSF141868">
    <property type="entry name" value="EAL domain-like"/>
    <property type="match status" value="1"/>
</dbReference>
<dbReference type="InterPro" id="IPR001633">
    <property type="entry name" value="EAL_dom"/>
</dbReference>
<evidence type="ECO:0000259" key="4">
    <source>
        <dbReference type="PROSITE" id="PS50887"/>
    </source>
</evidence>
<dbReference type="PANTHER" id="PTHR44757:SF2">
    <property type="entry name" value="BIOFILM ARCHITECTURE MAINTENANCE PROTEIN MBAA"/>
    <property type="match status" value="1"/>
</dbReference>
<dbReference type="EMBL" id="FNFH01000005">
    <property type="protein sequence ID" value="SDK53831.1"/>
    <property type="molecule type" value="Genomic_DNA"/>
</dbReference>
<dbReference type="PANTHER" id="PTHR44757">
    <property type="entry name" value="DIGUANYLATE CYCLASE DGCP"/>
    <property type="match status" value="1"/>
</dbReference>
<keyword evidence="6" id="KW-1185">Reference proteome</keyword>
<dbReference type="InterPro" id="IPR000160">
    <property type="entry name" value="GGDEF_dom"/>
</dbReference>
<evidence type="ECO:0000259" key="2">
    <source>
        <dbReference type="PROSITE" id="PS50110"/>
    </source>
</evidence>
<dbReference type="OrthoDB" id="7052318at2"/>
<dbReference type="GO" id="GO:0000160">
    <property type="term" value="P:phosphorelay signal transduction system"/>
    <property type="evidence" value="ECO:0007669"/>
    <property type="project" value="InterPro"/>
</dbReference>
<accession>A0A1G9CQ60</accession>
<dbReference type="GO" id="GO:0006355">
    <property type="term" value="P:regulation of DNA-templated transcription"/>
    <property type="evidence" value="ECO:0007669"/>
    <property type="project" value="InterPro"/>
</dbReference>
<protein>
    <submittedName>
        <fullName evidence="5">PAS domain S-box-containing protein/diguanylate cyclase (GGDEF) domain-containing protein</fullName>
    </submittedName>
</protein>
<dbReference type="Proteomes" id="UP000199305">
    <property type="component" value="Unassembled WGS sequence"/>
</dbReference>
<evidence type="ECO:0000313" key="6">
    <source>
        <dbReference type="Proteomes" id="UP000199305"/>
    </source>
</evidence>
<dbReference type="Pfam" id="PF00563">
    <property type="entry name" value="EAL"/>
    <property type="match status" value="1"/>
</dbReference>
<dbReference type="SMART" id="SM00267">
    <property type="entry name" value="GGDEF"/>
    <property type="match status" value="1"/>
</dbReference>
<dbReference type="STRING" id="658219.SAMN05216212_2589"/>